<evidence type="ECO:0000313" key="3">
    <source>
        <dbReference type="Proteomes" id="UP000078240"/>
    </source>
</evidence>
<name>A0A179H9P4_PURLI</name>
<comment type="caution">
    <text evidence="2">The sequence shown here is derived from an EMBL/GenBank/DDBJ whole genome shotgun (WGS) entry which is preliminary data.</text>
</comment>
<evidence type="ECO:0000313" key="2">
    <source>
        <dbReference type="EMBL" id="OAQ86149.1"/>
    </source>
</evidence>
<organism evidence="2 3">
    <name type="scientific">Purpureocillium lilacinum</name>
    <name type="common">Paecilomyces lilacinus</name>
    <dbReference type="NCBI Taxonomy" id="33203"/>
    <lineage>
        <taxon>Eukaryota</taxon>
        <taxon>Fungi</taxon>
        <taxon>Dikarya</taxon>
        <taxon>Ascomycota</taxon>
        <taxon>Pezizomycotina</taxon>
        <taxon>Sordariomycetes</taxon>
        <taxon>Hypocreomycetidae</taxon>
        <taxon>Hypocreales</taxon>
        <taxon>Ophiocordycipitaceae</taxon>
        <taxon>Purpureocillium</taxon>
    </lineage>
</organism>
<dbReference type="AlphaFoldDB" id="A0A179H9P4"/>
<accession>A0A179H9P4</accession>
<evidence type="ECO:0000256" key="1">
    <source>
        <dbReference type="SAM" id="MobiDB-lite"/>
    </source>
</evidence>
<feature type="compositionally biased region" description="Basic and acidic residues" evidence="1">
    <location>
        <begin position="183"/>
        <end position="197"/>
    </location>
</feature>
<proteinExistence type="predicted"/>
<feature type="region of interest" description="Disordered" evidence="1">
    <location>
        <begin position="183"/>
        <end position="207"/>
    </location>
</feature>
<gene>
    <name evidence="2" type="ORF">VFPBJ_00189</name>
</gene>
<protein>
    <submittedName>
        <fullName evidence="2">Uncharacterized protein</fullName>
    </submittedName>
</protein>
<dbReference type="EMBL" id="LSBH01000001">
    <property type="protein sequence ID" value="OAQ86149.1"/>
    <property type="molecule type" value="Genomic_DNA"/>
</dbReference>
<sequence length="207" mass="21790">MPCDRVILAADSVSQRPCIEMLFQKSVTLSPPPHLHLLIPLQHARLHNLDILDGPILGPRAHLPHALDGAEPGLDAAKDGVLAVEPGRGREGDEELGAVGVGPRVGHAEDARARVLERRVDLVLELVAVDGGAAAARARRVAALHHEVGDDAVEDGRRVVAAADERGEVVARLGGVRGVELERDGDDIGRHDGHARGSDPIGRRAGG</sequence>
<reference evidence="2 3" key="1">
    <citation type="submission" date="2016-01" db="EMBL/GenBank/DDBJ databases">
        <title>Biosynthesis of antibiotic leucinostatins and their inhibition on Phytophthora in bio-control Purpureocillium lilacinum.</title>
        <authorList>
            <person name="Wang G."/>
            <person name="Liu Z."/>
            <person name="Lin R."/>
            <person name="Li E."/>
            <person name="Mao Z."/>
            <person name="Ling J."/>
            <person name="Yin W."/>
            <person name="Xie B."/>
        </authorList>
    </citation>
    <scope>NUCLEOTIDE SEQUENCE [LARGE SCALE GENOMIC DNA]</scope>
    <source>
        <strain evidence="2">PLBJ-1</strain>
    </source>
</reference>
<dbReference type="Proteomes" id="UP000078240">
    <property type="component" value="Unassembled WGS sequence"/>
</dbReference>